<keyword evidence="5" id="KW-1185">Reference proteome</keyword>
<feature type="compositionally biased region" description="Low complexity" evidence="1">
    <location>
        <begin position="223"/>
        <end position="239"/>
    </location>
</feature>
<dbReference type="InterPro" id="IPR010982">
    <property type="entry name" value="Lambda_DNA-bd_dom_sf"/>
</dbReference>
<evidence type="ECO:0000256" key="1">
    <source>
        <dbReference type="SAM" id="MobiDB-lite"/>
    </source>
</evidence>
<accession>A0A5B8SP02</accession>
<name>A0A5B8SP02_9GAMM</name>
<dbReference type="PANTHER" id="PTHR34475">
    <property type="match status" value="1"/>
</dbReference>
<dbReference type="Proteomes" id="UP000321272">
    <property type="component" value="Chromosome"/>
</dbReference>
<evidence type="ECO:0000313" key="4">
    <source>
        <dbReference type="EMBL" id="QEA37797.1"/>
    </source>
</evidence>
<sequence length="322" mass="34077">MSDMHDNQAFAMSSQASPGELLHQEREALGLSLEEAAAGLNLRPAVVRGLENDDYVEVPVAAYRRGYLRAYARLLGIDAAPIIHAYNLRFGETETVQHVAPAQAVRPPSRLLGWLFPIAGMLIALGLAVLLVFWWQDRERAPIATLDANEPVTVDTLDGTTIISGEPPQNEAAPAAPISPPYTATSRAGIAATAPDDESDAVSNDGRAATNSDEGAGAAESQEATSTPEAPSETTPPAAVQDNRALAFTFNKESWTEVVDATGTRILIGLQSPDTQAKVEGEPPFRLTVGNANGVELRYRGEAVDLARIAGAGNVARFTLGE</sequence>
<dbReference type="SMART" id="SM00530">
    <property type="entry name" value="HTH_XRE"/>
    <property type="match status" value="1"/>
</dbReference>
<organism evidence="4 5">
    <name type="scientific">Pistricoccus aurantiacus</name>
    <dbReference type="NCBI Taxonomy" id="1883414"/>
    <lineage>
        <taxon>Bacteria</taxon>
        <taxon>Pseudomonadati</taxon>
        <taxon>Pseudomonadota</taxon>
        <taxon>Gammaproteobacteria</taxon>
        <taxon>Oceanospirillales</taxon>
        <taxon>Halomonadaceae</taxon>
        <taxon>Pistricoccus</taxon>
    </lineage>
</organism>
<dbReference type="PANTHER" id="PTHR34475:SF1">
    <property type="entry name" value="CYTOSKELETON PROTEIN RODZ"/>
    <property type="match status" value="1"/>
</dbReference>
<evidence type="ECO:0000313" key="5">
    <source>
        <dbReference type="Proteomes" id="UP000321272"/>
    </source>
</evidence>
<dbReference type="Gene3D" id="1.10.260.40">
    <property type="entry name" value="lambda repressor-like DNA-binding domains"/>
    <property type="match status" value="1"/>
</dbReference>
<dbReference type="Pfam" id="PF13413">
    <property type="entry name" value="HTH_25"/>
    <property type="match status" value="1"/>
</dbReference>
<dbReference type="InterPro" id="IPR050400">
    <property type="entry name" value="Bact_Cytoskel_RodZ"/>
</dbReference>
<dbReference type="GO" id="GO:0003677">
    <property type="term" value="F:DNA binding"/>
    <property type="evidence" value="ECO:0007669"/>
    <property type="project" value="InterPro"/>
</dbReference>
<keyword evidence="2" id="KW-1133">Transmembrane helix</keyword>
<feature type="transmembrane region" description="Helical" evidence="2">
    <location>
        <begin position="111"/>
        <end position="135"/>
    </location>
</feature>
<evidence type="ECO:0000256" key="2">
    <source>
        <dbReference type="SAM" id="Phobius"/>
    </source>
</evidence>
<dbReference type="OrthoDB" id="9790252at2"/>
<dbReference type="EMBL" id="CP042382">
    <property type="protein sequence ID" value="QEA37797.1"/>
    <property type="molecule type" value="Genomic_DNA"/>
</dbReference>
<dbReference type="InterPro" id="IPR025194">
    <property type="entry name" value="RodZ-like_C"/>
</dbReference>
<dbReference type="AlphaFoldDB" id="A0A5B8SP02"/>
<feature type="compositionally biased region" description="Low complexity" evidence="1">
    <location>
        <begin position="166"/>
        <end position="176"/>
    </location>
</feature>
<feature type="domain" description="HTH cro/C1-type" evidence="3">
    <location>
        <begin position="21"/>
        <end position="82"/>
    </location>
</feature>
<proteinExistence type="predicted"/>
<dbReference type="InterPro" id="IPR001387">
    <property type="entry name" value="Cro/C1-type_HTH"/>
</dbReference>
<dbReference type="CDD" id="cd00093">
    <property type="entry name" value="HTH_XRE"/>
    <property type="match status" value="1"/>
</dbReference>
<keyword evidence="2" id="KW-0472">Membrane</keyword>
<protein>
    <submittedName>
        <fullName evidence="4">Helix-turn-helix domain-containing protein</fullName>
    </submittedName>
</protein>
<evidence type="ECO:0000259" key="3">
    <source>
        <dbReference type="SMART" id="SM00530"/>
    </source>
</evidence>
<keyword evidence="2" id="KW-0812">Transmembrane</keyword>
<dbReference type="KEGG" id="paur:FGL86_01075"/>
<gene>
    <name evidence="4" type="ORF">FGL86_01075</name>
</gene>
<feature type="region of interest" description="Disordered" evidence="1">
    <location>
        <begin position="158"/>
        <end position="240"/>
    </location>
</feature>
<reference evidence="4 5" key="1">
    <citation type="submission" date="2019-06" db="EMBL/GenBank/DDBJ databases">
        <title>Genome analyses of bacteria isolated from kimchi.</title>
        <authorList>
            <person name="Lee S."/>
            <person name="Ahn S."/>
            <person name="Roh S."/>
        </authorList>
    </citation>
    <scope>NUCLEOTIDE SEQUENCE [LARGE SCALE GENOMIC DNA]</scope>
    <source>
        <strain evidence="4 5">CBA4606</strain>
    </source>
</reference>
<dbReference type="RefSeq" id="WP_147182864.1">
    <property type="nucleotide sequence ID" value="NZ_CP042382.1"/>
</dbReference>
<dbReference type="Pfam" id="PF13464">
    <property type="entry name" value="RodZ_C"/>
    <property type="match status" value="1"/>
</dbReference>
<dbReference type="SUPFAM" id="SSF47413">
    <property type="entry name" value="lambda repressor-like DNA-binding domains"/>
    <property type="match status" value="1"/>
</dbReference>